<proteinExistence type="predicted"/>
<sequence length="545" mass="61175">MISWLQNKLQKHLLLVFIIFAVLIIAFIVQIGNQGPIGGGKEATADLFFYDTPMNTEAARVELVRDSQLSASLSRNPRPSQNLAFERATARYIANQNLIPEPTEEQLLEYIKTLPAFQNQLGEFDAQAYNMILDSISLGGAFSKNDLRRVLIDDYRIAKVYTALEGAGFVHESEILDSLSQRLAKWSVLVAESDLNAYTPEVEITDEMLQQHYEEFSFTYQTPERRVVNYVEVEAANYVDEIKPTEDELINYFEANIDRYQPAPAEDPEAEPAEPVTFEQARLAVREDLRLEKAREVAAERAYDLVVQIHENEFTRDSQGLKDAIAAMNLEVKTASSFAANETPIGTTWGRNMVSEAFKLTETRFYSEPLQHGNKSVVLFYDKVIEPTVPSFETLRQRIAADVRAEKYREARAAYAIELQEKLAAAADSEDSFGAAAEEAGLTVSSYSDFSLGEPAEGLDRRALSALLELNEGEVSDFVRLGNNNQGAYLYVVSKEAPEVSKDDPQYAQVAQSLQNLSNQFSAQQYISTLTVQEQVRLGFVQQEN</sequence>
<evidence type="ECO:0000256" key="3">
    <source>
        <dbReference type="ARBA" id="ARBA00023136"/>
    </source>
</evidence>
<evidence type="ECO:0000256" key="1">
    <source>
        <dbReference type="ARBA" id="ARBA00004236"/>
    </source>
</evidence>
<dbReference type="EMBL" id="JACYFG010000036">
    <property type="protein sequence ID" value="MBD5780748.1"/>
    <property type="molecule type" value="Genomic_DNA"/>
</dbReference>
<evidence type="ECO:0000256" key="5">
    <source>
        <dbReference type="SAM" id="Phobius"/>
    </source>
</evidence>
<feature type="transmembrane region" description="Helical" evidence="5">
    <location>
        <begin position="12"/>
        <end position="32"/>
    </location>
</feature>
<dbReference type="Proteomes" id="UP000622317">
    <property type="component" value="Unassembled WGS sequence"/>
</dbReference>
<evidence type="ECO:0000313" key="6">
    <source>
        <dbReference type="EMBL" id="MBD5780748.1"/>
    </source>
</evidence>
<dbReference type="PANTHER" id="PTHR47529">
    <property type="entry name" value="PEPTIDYL-PROLYL CIS-TRANS ISOMERASE D"/>
    <property type="match status" value="1"/>
</dbReference>
<dbReference type="GO" id="GO:0016853">
    <property type="term" value="F:isomerase activity"/>
    <property type="evidence" value="ECO:0007669"/>
    <property type="project" value="UniProtKB-KW"/>
</dbReference>
<keyword evidence="2" id="KW-1003">Cell membrane</keyword>
<keyword evidence="6" id="KW-0413">Isomerase</keyword>
<keyword evidence="7" id="KW-1185">Reference proteome</keyword>
<comment type="caution">
    <text evidence="6">The sequence shown here is derived from an EMBL/GenBank/DDBJ whole genome shotgun (WGS) entry which is preliminary data.</text>
</comment>
<keyword evidence="3 5" id="KW-0472">Membrane</keyword>
<dbReference type="RefSeq" id="WP_191617842.1">
    <property type="nucleotide sequence ID" value="NZ_JACYFG010000036.1"/>
</dbReference>
<dbReference type="GO" id="GO:0005886">
    <property type="term" value="C:plasma membrane"/>
    <property type="evidence" value="ECO:0007669"/>
    <property type="project" value="UniProtKB-SubCell"/>
</dbReference>
<evidence type="ECO:0000256" key="2">
    <source>
        <dbReference type="ARBA" id="ARBA00022475"/>
    </source>
</evidence>
<dbReference type="InterPro" id="IPR052029">
    <property type="entry name" value="PpiD_chaperone"/>
</dbReference>
<organism evidence="6 7">
    <name type="scientific">Pelagicoccus enzymogenes</name>
    <dbReference type="NCBI Taxonomy" id="2773457"/>
    <lineage>
        <taxon>Bacteria</taxon>
        <taxon>Pseudomonadati</taxon>
        <taxon>Verrucomicrobiota</taxon>
        <taxon>Opitutia</taxon>
        <taxon>Puniceicoccales</taxon>
        <taxon>Pelagicoccaceae</taxon>
        <taxon>Pelagicoccus</taxon>
    </lineage>
</organism>
<name>A0A927IIG8_9BACT</name>
<protein>
    <submittedName>
        <fullName evidence="6">Peptidyl-prolyl cis-trans isomerase</fullName>
    </submittedName>
</protein>
<reference evidence="6" key="1">
    <citation type="submission" date="2020-09" db="EMBL/GenBank/DDBJ databases">
        <title>Pelagicoccus enzymogenes sp. nov. with an EPS production, isolated from marine sediment.</title>
        <authorList>
            <person name="Feng X."/>
        </authorList>
    </citation>
    <scope>NUCLEOTIDE SEQUENCE</scope>
    <source>
        <strain evidence="6">NFK12</strain>
    </source>
</reference>
<gene>
    <name evidence="6" type="ORF">IEN85_14705</name>
</gene>
<evidence type="ECO:0000256" key="4">
    <source>
        <dbReference type="ARBA" id="ARBA00023186"/>
    </source>
</evidence>
<keyword evidence="4" id="KW-0143">Chaperone</keyword>
<evidence type="ECO:0000313" key="7">
    <source>
        <dbReference type="Proteomes" id="UP000622317"/>
    </source>
</evidence>
<keyword evidence="5" id="KW-1133">Transmembrane helix</keyword>
<keyword evidence="5" id="KW-0812">Transmembrane</keyword>
<comment type="subcellular location">
    <subcellularLocation>
        <location evidence="1">Cell membrane</location>
    </subcellularLocation>
</comment>
<dbReference type="PANTHER" id="PTHR47529:SF1">
    <property type="entry name" value="PERIPLASMIC CHAPERONE PPID"/>
    <property type="match status" value="1"/>
</dbReference>
<accession>A0A927IIG8</accession>
<dbReference type="AlphaFoldDB" id="A0A927IIG8"/>